<sequence>MGGILVAGTLWGADIEQLRTLAQQFSKTADLLQQQSTQLSSQINNNPAWKGADAQRFRSDWNSNHRTLLQQTVTRLQQESKVLLRNADEQEKASTNGSGGAGGKGTGPTAGTPDNWALLGGAALAGGLTNFMAVQKNVKAPLTLAKHIGQYGWVAKNNGADMVKSMLTKGRHRIGGPAFDSRHLWQTTQGNKNLESLLKTSSDKNRAIRLIDRASDIASLKNLDRYTEGMDKFLKPLDRIASLTAEKPWIGAGSRFEWLGKSGLARGLGWVGVGFSAYDSVQSFADGNLEQGAVSLGKTALGIGCFLPPPAGTVCQVASAGIAIYENWDTISSVGKNVGEGIANAVKDPGKFVSDAGKTINDAGKSVAKFFGFAD</sequence>
<dbReference type="Gene3D" id="1.10.287.1060">
    <property type="entry name" value="ESAT-6-like"/>
    <property type="match status" value="1"/>
</dbReference>
<protein>
    <recommendedName>
        <fullName evidence="4">WXG100 family type VII secretion target</fullName>
    </recommendedName>
</protein>
<dbReference type="Proteomes" id="UP000643279">
    <property type="component" value="Unassembled WGS sequence"/>
</dbReference>
<dbReference type="InterPro" id="IPR029013">
    <property type="entry name" value="HP0062-like_sf"/>
</dbReference>
<name>A0ABQ2APD6_9MICC</name>
<feature type="compositionally biased region" description="Gly residues" evidence="1">
    <location>
        <begin position="97"/>
        <end position="108"/>
    </location>
</feature>
<dbReference type="EMBL" id="BMFW01000004">
    <property type="protein sequence ID" value="GGH92894.1"/>
    <property type="molecule type" value="Genomic_DNA"/>
</dbReference>
<evidence type="ECO:0000313" key="3">
    <source>
        <dbReference type="Proteomes" id="UP000643279"/>
    </source>
</evidence>
<feature type="region of interest" description="Disordered" evidence="1">
    <location>
        <begin position="85"/>
        <end position="113"/>
    </location>
</feature>
<comment type="caution">
    <text evidence="2">The sequence shown here is derived from an EMBL/GenBank/DDBJ whole genome shotgun (WGS) entry which is preliminary data.</text>
</comment>
<accession>A0ABQ2APD6</accession>
<proteinExistence type="predicted"/>
<keyword evidence="3" id="KW-1185">Reference proteome</keyword>
<dbReference type="SUPFAM" id="SSF158414">
    <property type="entry name" value="HP0062-like"/>
    <property type="match status" value="1"/>
</dbReference>
<reference evidence="3" key="1">
    <citation type="journal article" date="2019" name="Int. J. Syst. Evol. Microbiol.">
        <title>The Global Catalogue of Microorganisms (GCM) 10K type strain sequencing project: providing services to taxonomists for standard genome sequencing and annotation.</title>
        <authorList>
            <consortium name="The Broad Institute Genomics Platform"/>
            <consortium name="The Broad Institute Genome Sequencing Center for Infectious Disease"/>
            <person name="Wu L."/>
            <person name="Ma J."/>
        </authorList>
    </citation>
    <scope>NUCLEOTIDE SEQUENCE [LARGE SCALE GENOMIC DNA]</scope>
    <source>
        <strain evidence="3">CGMCC 1.12778</strain>
    </source>
</reference>
<organism evidence="2 3">
    <name type="scientific">Arthrobacter liuii</name>
    <dbReference type="NCBI Taxonomy" id="1476996"/>
    <lineage>
        <taxon>Bacteria</taxon>
        <taxon>Bacillati</taxon>
        <taxon>Actinomycetota</taxon>
        <taxon>Actinomycetes</taxon>
        <taxon>Micrococcales</taxon>
        <taxon>Micrococcaceae</taxon>
        <taxon>Arthrobacter</taxon>
    </lineage>
</organism>
<evidence type="ECO:0000256" key="1">
    <source>
        <dbReference type="SAM" id="MobiDB-lite"/>
    </source>
</evidence>
<evidence type="ECO:0000313" key="2">
    <source>
        <dbReference type="EMBL" id="GGH92894.1"/>
    </source>
</evidence>
<evidence type="ECO:0008006" key="4">
    <source>
        <dbReference type="Google" id="ProtNLM"/>
    </source>
</evidence>
<gene>
    <name evidence="2" type="ORF">GCM10007170_12500</name>
</gene>